<dbReference type="NCBIfam" id="NF001261">
    <property type="entry name" value="PRK00226.1-2"/>
    <property type="match status" value="1"/>
</dbReference>
<evidence type="ECO:0000259" key="10">
    <source>
        <dbReference type="Pfam" id="PF01272"/>
    </source>
</evidence>
<evidence type="ECO:0000256" key="4">
    <source>
        <dbReference type="ARBA" id="ARBA00023125"/>
    </source>
</evidence>
<evidence type="ECO:0000259" key="11">
    <source>
        <dbReference type="Pfam" id="PF03449"/>
    </source>
</evidence>
<sequence length="202" mass="22766">MSVLFRCTDVQRLIKQKAGIRDSDIAERMSEFFILLSEKKKHKNKKIMAYMSQEGYDKMIAELQRLEAVERPKISAAIAEARDKGDLSENSEYEAAKEAQAHLEDRINKMKRTIAEAKIVDTSRLSNEAVQILSKVEMTNLGNKAKMTYTIVSENEANLKEGKIAITTPIAQGLLNKKVGDEVEIAIPRGTIKLRIDKISIE</sequence>
<evidence type="ECO:0000256" key="5">
    <source>
        <dbReference type="ARBA" id="ARBA00023163"/>
    </source>
</evidence>
<gene>
    <name evidence="8 12" type="primary">greA</name>
    <name evidence="12" type="ORF">HMPREF0658_1908</name>
</gene>
<dbReference type="HAMAP" id="MF_00105">
    <property type="entry name" value="GreA_GreB"/>
    <property type="match status" value="1"/>
</dbReference>
<evidence type="ECO:0000256" key="8">
    <source>
        <dbReference type="HAMAP-Rule" id="MF_00105"/>
    </source>
</evidence>
<keyword evidence="4 8" id="KW-0238">DNA-binding</keyword>
<dbReference type="InterPro" id="IPR018151">
    <property type="entry name" value="TF_GreA/GreB_CS"/>
</dbReference>
<keyword evidence="12" id="KW-0648">Protein biosynthesis</keyword>
<feature type="coiled-coil region" evidence="8">
    <location>
        <begin position="93"/>
        <end position="120"/>
    </location>
</feature>
<reference evidence="12" key="1">
    <citation type="submission" date="2010-07" db="EMBL/GenBank/DDBJ databases">
        <authorList>
            <person name="Muzny D."/>
            <person name="Qin X."/>
            <person name="Deng J."/>
            <person name="Jiang H."/>
            <person name="Liu Y."/>
            <person name="Qu J."/>
            <person name="Song X.-Z."/>
            <person name="Zhang L."/>
            <person name="Thornton R."/>
            <person name="Coyle M."/>
            <person name="Francisco L."/>
            <person name="Jackson L."/>
            <person name="Javaid M."/>
            <person name="Korchina V."/>
            <person name="Kovar C."/>
            <person name="Mata R."/>
            <person name="Mathew T."/>
            <person name="Ngo R."/>
            <person name="Nguyen L."/>
            <person name="Nguyen N."/>
            <person name="Okwuonu G."/>
            <person name="Ongeri F."/>
            <person name="Pham C."/>
            <person name="Simmons D."/>
            <person name="Wilczek-Boney K."/>
            <person name="Hale W."/>
            <person name="Jakkamsetti A."/>
            <person name="Pham P."/>
            <person name="Ruth R."/>
            <person name="San Lucas F."/>
            <person name="Warren J."/>
            <person name="Zhang J."/>
            <person name="Zhao Z."/>
            <person name="Zhou C."/>
            <person name="Zhu D."/>
            <person name="Lee S."/>
            <person name="Bess C."/>
            <person name="Blankenburg K."/>
            <person name="Forbes L."/>
            <person name="Fu Q."/>
            <person name="Gubbala S."/>
            <person name="Hirani K."/>
            <person name="Jayaseelan J.C."/>
            <person name="Lara F."/>
            <person name="Munidasa M."/>
            <person name="Palculict T."/>
            <person name="Patil S."/>
            <person name="Pu L.-L."/>
            <person name="Saada N."/>
            <person name="Tang L."/>
            <person name="Weissenberger G."/>
            <person name="Zhu Y."/>
            <person name="Hemphill L."/>
            <person name="Shang Y."/>
            <person name="Youmans B."/>
            <person name="Ayvaz T."/>
            <person name="Ross M."/>
            <person name="Santibanez J."/>
            <person name="Aqrawi P."/>
            <person name="Gross S."/>
            <person name="Joshi V."/>
            <person name="Fowler G."/>
            <person name="Nazareth L."/>
            <person name="Reid J."/>
            <person name="Worley K."/>
            <person name="Petrosino J."/>
            <person name="Highlander S."/>
            <person name="Gibbs R."/>
        </authorList>
    </citation>
    <scope>NUCLEOTIDE SEQUENCE [LARGE SCALE GENOMIC DNA]</scope>
    <source>
        <strain evidence="12">DSM 16973</strain>
    </source>
</reference>
<evidence type="ECO:0000313" key="13">
    <source>
        <dbReference type="Proteomes" id="UP000004394"/>
    </source>
</evidence>
<dbReference type="PANTHER" id="PTHR30437:SF4">
    <property type="entry name" value="TRANSCRIPTION ELONGATION FACTOR GREA"/>
    <property type="match status" value="1"/>
</dbReference>
<comment type="caution">
    <text evidence="12">The sequence shown here is derived from an EMBL/GenBank/DDBJ whole genome shotgun (WGS) entry which is preliminary data.</text>
</comment>
<evidence type="ECO:0000256" key="3">
    <source>
        <dbReference type="ARBA" id="ARBA00023015"/>
    </source>
</evidence>
<keyword evidence="5 8" id="KW-0804">Transcription</keyword>
<dbReference type="PANTHER" id="PTHR30437">
    <property type="entry name" value="TRANSCRIPTION ELONGATION FACTOR GREA"/>
    <property type="match status" value="1"/>
</dbReference>
<dbReference type="FunFam" id="1.10.287.180:FF:000001">
    <property type="entry name" value="Transcription elongation factor GreA"/>
    <property type="match status" value="1"/>
</dbReference>
<dbReference type="Pfam" id="PF01272">
    <property type="entry name" value="GreA_GreB"/>
    <property type="match status" value="1"/>
</dbReference>
<keyword evidence="13" id="KW-1185">Reference proteome</keyword>
<dbReference type="GO" id="GO:0070063">
    <property type="term" value="F:RNA polymerase binding"/>
    <property type="evidence" value="ECO:0007669"/>
    <property type="project" value="InterPro"/>
</dbReference>
<dbReference type="PROSITE" id="PS00829">
    <property type="entry name" value="GREAB_1"/>
    <property type="match status" value="1"/>
</dbReference>
<dbReference type="STRING" id="862515.HMPREF0658_1908"/>
<dbReference type="GO" id="GO:0003746">
    <property type="term" value="F:translation elongation factor activity"/>
    <property type="evidence" value="ECO:0007669"/>
    <property type="project" value="UniProtKB-KW"/>
</dbReference>
<dbReference type="InterPro" id="IPR028624">
    <property type="entry name" value="Tscrpt_elong_fac_GreA/B"/>
</dbReference>
<feature type="domain" description="Transcription elongation factor GreA/GreB C-terminal" evidence="10">
    <location>
        <begin position="127"/>
        <end position="200"/>
    </location>
</feature>
<evidence type="ECO:0000313" key="12">
    <source>
        <dbReference type="EMBL" id="EFM01160.1"/>
    </source>
</evidence>
<dbReference type="SUPFAM" id="SSF54534">
    <property type="entry name" value="FKBP-like"/>
    <property type="match status" value="1"/>
</dbReference>
<dbReference type="GO" id="GO:0003677">
    <property type="term" value="F:DNA binding"/>
    <property type="evidence" value="ECO:0007669"/>
    <property type="project" value="UniProtKB-UniRule"/>
</dbReference>
<dbReference type="InterPro" id="IPR006359">
    <property type="entry name" value="Tscrpt_elong_fac_GreA"/>
</dbReference>
<evidence type="ECO:0000256" key="1">
    <source>
        <dbReference type="ARBA" id="ARBA00008213"/>
    </source>
</evidence>
<evidence type="ECO:0000256" key="2">
    <source>
        <dbReference type="ARBA" id="ARBA00013729"/>
    </source>
</evidence>
<name>E0NUQ3_9BACT</name>
<dbReference type="GO" id="GO:0006354">
    <property type="term" value="P:DNA-templated transcription elongation"/>
    <property type="evidence" value="ECO:0007669"/>
    <property type="project" value="TreeGrafter"/>
</dbReference>
<keyword evidence="12" id="KW-0251">Elongation factor</keyword>
<dbReference type="FunFam" id="3.10.50.30:FF:000001">
    <property type="entry name" value="Transcription elongation factor GreA"/>
    <property type="match status" value="1"/>
</dbReference>
<dbReference type="InterPro" id="IPR036805">
    <property type="entry name" value="Tscrpt_elong_fac_GreA/B_N_sf"/>
</dbReference>
<keyword evidence="8" id="KW-0175">Coiled coil</keyword>
<dbReference type="AlphaFoldDB" id="E0NUQ3"/>
<dbReference type="NCBIfam" id="TIGR01462">
    <property type="entry name" value="greA"/>
    <property type="match status" value="1"/>
</dbReference>
<dbReference type="Proteomes" id="UP000004394">
    <property type="component" value="Unassembled WGS sequence"/>
</dbReference>
<keyword evidence="3 8" id="KW-0805">Transcription regulation</keyword>
<dbReference type="InterPro" id="IPR001437">
    <property type="entry name" value="Tscrpt_elong_fac_GreA/B_C"/>
</dbReference>
<evidence type="ECO:0000256" key="7">
    <source>
        <dbReference type="ARBA" id="ARBA00030776"/>
    </source>
</evidence>
<comment type="function">
    <text evidence="6 8 9">Necessary for efficient RNA polymerase transcription elongation past template-encoded arresting sites. The arresting sites in DNA have the property of trapping a certain fraction of elongating RNA polymerases that pass through, resulting in locked ternary complexes. Cleavage of the nascent transcript by cleavage factors such as GreA or GreB allows the resumption of elongation from the new 3'terminus. GreA releases sequences of 2 to 3 nucleotides.</text>
</comment>
<dbReference type="EMBL" id="AEEI01000053">
    <property type="protein sequence ID" value="EFM01160.1"/>
    <property type="molecule type" value="Genomic_DNA"/>
</dbReference>
<dbReference type="Gene3D" id="3.10.50.30">
    <property type="entry name" value="Transcription elongation factor, GreA/GreB, C-terminal domain"/>
    <property type="match status" value="1"/>
</dbReference>
<comment type="similarity">
    <text evidence="1 8 9">Belongs to the GreA/GreB family.</text>
</comment>
<dbReference type="SUPFAM" id="SSF46557">
    <property type="entry name" value="GreA transcript cleavage protein, N-terminal domain"/>
    <property type="match status" value="1"/>
</dbReference>
<organism evidence="12 13">
    <name type="scientific">Hoylesella marshii DSM 16973 = JCM 13450</name>
    <dbReference type="NCBI Taxonomy" id="862515"/>
    <lineage>
        <taxon>Bacteria</taxon>
        <taxon>Pseudomonadati</taxon>
        <taxon>Bacteroidota</taxon>
        <taxon>Bacteroidia</taxon>
        <taxon>Bacteroidales</taxon>
        <taxon>Prevotellaceae</taxon>
        <taxon>Hoylesella</taxon>
    </lineage>
</organism>
<dbReference type="GO" id="GO:0032784">
    <property type="term" value="P:regulation of DNA-templated transcription elongation"/>
    <property type="evidence" value="ECO:0007669"/>
    <property type="project" value="UniProtKB-UniRule"/>
</dbReference>
<proteinExistence type="inferred from homology"/>
<dbReference type="InterPro" id="IPR023459">
    <property type="entry name" value="Tscrpt_elong_fac_GreA/B_fam"/>
</dbReference>
<protein>
    <recommendedName>
        <fullName evidence="2 8">Transcription elongation factor GreA</fullName>
    </recommendedName>
    <alternativeName>
        <fullName evidence="7 8">Transcript cleavage factor GreA</fullName>
    </alternativeName>
</protein>
<accession>E0NUQ3</accession>
<dbReference type="InterPro" id="IPR022691">
    <property type="entry name" value="Tscrpt_elong_fac_GreA/B_N"/>
</dbReference>
<feature type="domain" description="Transcription elongation factor GreA/GreB N-terminal" evidence="11">
    <location>
        <begin position="50"/>
        <end position="119"/>
    </location>
</feature>
<evidence type="ECO:0000256" key="6">
    <source>
        <dbReference type="ARBA" id="ARBA00024916"/>
    </source>
</evidence>
<dbReference type="HOGENOM" id="CLU_101379_2_0_10"/>
<dbReference type="Pfam" id="PF03449">
    <property type="entry name" value="GreA_GreB_N"/>
    <property type="match status" value="1"/>
</dbReference>
<dbReference type="InterPro" id="IPR036953">
    <property type="entry name" value="GreA/GreB_C_sf"/>
</dbReference>
<dbReference type="Gene3D" id="1.10.287.180">
    <property type="entry name" value="Transcription elongation factor, GreA/GreB, N-terminal domain"/>
    <property type="match status" value="1"/>
</dbReference>
<dbReference type="NCBIfam" id="NF001263">
    <property type="entry name" value="PRK00226.1-4"/>
    <property type="match status" value="1"/>
</dbReference>
<evidence type="ECO:0000256" key="9">
    <source>
        <dbReference type="RuleBase" id="RU000556"/>
    </source>
</evidence>
<dbReference type="eggNOG" id="COG0782">
    <property type="taxonomic scope" value="Bacteria"/>
</dbReference>